<proteinExistence type="predicted"/>
<accession>A0A8R1YZI8</accession>
<comment type="caution">
    <text evidence="3">Lacks conserved residue(s) required for the propagation of feature annotation.</text>
</comment>
<dbReference type="Gene3D" id="1.10.10.1940">
    <property type="match status" value="2"/>
</dbReference>
<dbReference type="InterPro" id="IPR003582">
    <property type="entry name" value="ShKT_dom"/>
</dbReference>
<name>A0A2A6CD14_PRIPA</name>
<protein>
    <submittedName>
        <fullName evidence="4">ShK domain-containing protein</fullName>
    </submittedName>
</protein>
<sequence length="146" mass="15581">MIAHLVAIFALSAVGFGQDCGGNPALACMDNTECAVGTCFKANPADFLGCCRVINFNCQLNPQTGVSDCPARSYLCGDAVYLMRQQCPRTCNYCTAPAPNPPSTACVDLINPNTGVSDCPGLRPYCSNAVYLTLMRQQCRRTCGFC</sequence>
<dbReference type="SMART" id="SM00254">
    <property type="entry name" value="ShKT"/>
    <property type="match status" value="2"/>
</dbReference>
<evidence type="ECO:0000313" key="5">
    <source>
        <dbReference type="Proteomes" id="UP000005239"/>
    </source>
</evidence>
<dbReference type="PANTHER" id="PTHR46219">
    <property type="entry name" value="PROTEIN CBG11138"/>
    <property type="match status" value="1"/>
</dbReference>
<keyword evidence="5" id="KW-1185">Reference proteome</keyword>
<keyword evidence="2" id="KW-1015">Disulfide bond</keyword>
<dbReference type="EnsemblMetazoa" id="PPA43258.1">
    <property type="protein sequence ID" value="PPA43258.1"/>
    <property type="gene ID" value="WBGene00281627"/>
</dbReference>
<dbReference type="OrthoDB" id="5863778at2759"/>
<evidence type="ECO:0000256" key="3">
    <source>
        <dbReference type="PROSITE-ProRule" id="PRU01005"/>
    </source>
</evidence>
<evidence type="ECO:0000256" key="1">
    <source>
        <dbReference type="ARBA" id="ARBA00022729"/>
    </source>
</evidence>
<dbReference type="FunFam" id="1.10.10.1940:FF:000002">
    <property type="entry name" value="PHAryngeal gland Toxin-related"/>
    <property type="match status" value="1"/>
</dbReference>
<dbReference type="AlphaFoldDB" id="A0A2A6CD14"/>
<dbReference type="PANTHER" id="PTHR46219:SF5">
    <property type="entry name" value="SHKT DOMAIN-CONTAINING PROTEIN"/>
    <property type="match status" value="1"/>
</dbReference>
<evidence type="ECO:0000313" key="4">
    <source>
        <dbReference type="EnsemblMetazoa" id="PPA43258.1"/>
    </source>
</evidence>
<keyword evidence="1" id="KW-0732">Signal</keyword>
<reference evidence="5" key="1">
    <citation type="journal article" date="2008" name="Nat. Genet.">
        <title>The Pristionchus pacificus genome provides a unique perspective on nematode lifestyle and parasitism.</title>
        <authorList>
            <person name="Dieterich C."/>
            <person name="Clifton S.W."/>
            <person name="Schuster L.N."/>
            <person name="Chinwalla A."/>
            <person name="Delehaunty K."/>
            <person name="Dinkelacker I."/>
            <person name="Fulton L."/>
            <person name="Fulton R."/>
            <person name="Godfrey J."/>
            <person name="Minx P."/>
            <person name="Mitreva M."/>
            <person name="Roeseler W."/>
            <person name="Tian H."/>
            <person name="Witte H."/>
            <person name="Yang S.P."/>
            <person name="Wilson R.K."/>
            <person name="Sommer R.J."/>
        </authorList>
    </citation>
    <scope>NUCLEOTIDE SEQUENCE [LARGE SCALE GENOMIC DNA]</scope>
    <source>
        <strain evidence="5">PS312</strain>
    </source>
</reference>
<evidence type="ECO:0000256" key="2">
    <source>
        <dbReference type="ARBA" id="ARBA00023157"/>
    </source>
</evidence>
<dbReference type="Pfam" id="PF01549">
    <property type="entry name" value="ShK"/>
    <property type="match status" value="2"/>
</dbReference>
<reference evidence="4" key="2">
    <citation type="submission" date="2022-06" db="UniProtKB">
        <authorList>
            <consortium name="EnsemblMetazoa"/>
        </authorList>
    </citation>
    <scope>IDENTIFICATION</scope>
    <source>
        <strain evidence="4">PS312</strain>
    </source>
</reference>
<dbReference type="Proteomes" id="UP000005239">
    <property type="component" value="Unassembled WGS sequence"/>
</dbReference>
<accession>A0A2A6CD14</accession>
<dbReference type="PROSITE" id="PS51670">
    <property type="entry name" value="SHKT"/>
    <property type="match status" value="1"/>
</dbReference>
<organism evidence="4 5">
    <name type="scientific">Pristionchus pacificus</name>
    <name type="common">Parasitic nematode worm</name>
    <dbReference type="NCBI Taxonomy" id="54126"/>
    <lineage>
        <taxon>Eukaryota</taxon>
        <taxon>Metazoa</taxon>
        <taxon>Ecdysozoa</taxon>
        <taxon>Nematoda</taxon>
        <taxon>Chromadorea</taxon>
        <taxon>Rhabditida</taxon>
        <taxon>Rhabditina</taxon>
        <taxon>Diplogasteromorpha</taxon>
        <taxon>Diplogasteroidea</taxon>
        <taxon>Neodiplogasteridae</taxon>
        <taxon>Pristionchus</taxon>
    </lineage>
</organism>
<gene>
    <name evidence="4" type="primary">WBGene00281627</name>
</gene>